<comment type="caution">
    <text evidence="1">The sequence shown here is derived from an EMBL/GenBank/DDBJ whole genome shotgun (WGS) entry which is preliminary data.</text>
</comment>
<name>A0A0M0JD77_9EUKA</name>
<dbReference type="EMBL" id="JWZX01003084">
    <property type="protein sequence ID" value="KOO24521.1"/>
    <property type="molecule type" value="Genomic_DNA"/>
</dbReference>
<dbReference type="OrthoDB" id="411251at2759"/>
<proteinExistence type="predicted"/>
<keyword evidence="2" id="KW-1185">Reference proteome</keyword>
<gene>
    <name evidence="1" type="ORF">Ctob_004906</name>
</gene>
<evidence type="ECO:0000313" key="2">
    <source>
        <dbReference type="Proteomes" id="UP000037460"/>
    </source>
</evidence>
<dbReference type="AlphaFoldDB" id="A0A0M0JD77"/>
<protein>
    <recommendedName>
        <fullName evidence="3">Methyltransferase FkbM domain-containing protein</fullName>
    </recommendedName>
</protein>
<organism evidence="1 2">
    <name type="scientific">Chrysochromulina tobinii</name>
    <dbReference type="NCBI Taxonomy" id="1460289"/>
    <lineage>
        <taxon>Eukaryota</taxon>
        <taxon>Haptista</taxon>
        <taxon>Haptophyta</taxon>
        <taxon>Prymnesiophyceae</taxon>
        <taxon>Prymnesiales</taxon>
        <taxon>Chrysochromulinaceae</taxon>
        <taxon>Chrysochromulina</taxon>
    </lineage>
</organism>
<accession>A0A0M0JD77</accession>
<dbReference type="Proteomes" id="UP000037460">
    <property type="component" value="Unassembled WGS sequence"/>
</dbReference>
<reference evidence="2" key="1">
    <citation type="journal article" date="2015" name="PLoS Genet.">
        <title>Genome Sequence and Transcriptome Analyses of Chrysochromulina tobin: Metabolic Tools for Enhanced Algal Fitness in the Prominent Order Prymnesiales (Haptophyceae).</title>
        <authorList>
            <person name="Hovde B.T."/>
            <person name="Deodato C.R."/>
            <person name="Hunsperger H.M."/>
            <person name="Ryken S.A."/>
            <person name="Yost W."/>
            <person name="Jha R.K."/>
            <person name="Patterson J."/>
            <person name="Monnat R.J. Jr."/>
            <person name="Barlow S.B."/>
            <person name="Starkenburg S.R."/>
            <person name="Cattolico R.A."/>
        </authorList>
    </citation>
    <scope>NUCLEOTIDE SEQUENCE</scope>
    <source>
        <strain evidence="2">CCMP291</strain>
    </source>
</reference>
<evidence type="ECO:0000313" key="1">
    <source>
        <dbReference type="EMBL" id="KOO24521.1"/>
    </source>
</evidence>
<sequence>MVMQASSASDPSELTFSSAYAPCDIGLAEQRRLRNWKVPTMPLEQLLRGRRVDLLKIDVDSIEGALLHTVVGMVRRDETRVQSILIELGDDALGFAHCENGTSVASSALTAYYCKRYASSRPSAHGPRFGDADDLWQMQHELNYR</sequence>
<evidence type="ECO:0008006" key="3">
    <source>
        <dbReference type="Google" id="ProtNLM"/>
    </source>
</evidence>